<keyword evidence="1" id="KW-1133">Transmembrane helix</keyword>
<gene>
    <name evidence="2" type="ORF">RHOBADRAFT_41677</name>
</gene>
<protein>
    <submittedName>
        <fullName evidence="2">Uncharacterized protein</fullName>
    </submittedName>
</protein>
<sequence>MATSPSVPIRKLCIGFGLAYFALLVLFLGLYRGALSDRDFAIANCKVAVAQRDVALARVADVLGSAAQVDRASMDSERLPVEGVAKETKVEGLPSLQSGVQVAQRVWASLGGSHTDDKSQVVAEIVEEAVGWRVPSSLKNALLAVRNTCMVVFVCLLLQLVLFYLGSRHVSNLSLQGAVDFKKFADKVTMWGDATALLGMAVAIVTVYVYVSRR</sequence>
<dbReference type="Proteomes" id="UP000053890">
    <property type="component" value="Unassembled WGS sequence"/>
</dbReference>
<feature type="transmembrane region" description="Helical" evidence="1">
    <location>
        <begin position="143"/>
        <end position="165"/>
    </location>
</feature>
<evidence type="ECO:0000256" key="1">
    <source>
        <dbReference type="SAM" id="Phobius"/>
    </source>
</evidence>
<name>A0A194SDZ8_RHOGW</name>
<feature type="transmembrane region" description="Helical" evidence="1">
    <location>
        <begin position="190"/>
        <end position="211"/>
    </location>
</feature>
<keyword evidence="1" id="KW-0812">Transmembrane</keyword>
<organism evidence="2 3">
    <name type="scientific">Rhodotorula graminis (strain WP1)</name>
    <dbReference type="NCBI Taxonomy" id="578459"/>
    <lineage>
        <taxon>Eukaryota</taxon>
        <taxon>Fungi</taxon>
        <taxon>Dikarya</taxon>
        <taxon>Basidiomycota</taxon>
        <taxon>Pucciniomycotina</taxon>
        <taxon>Microbotryomycetes</taxon>
        <taxon>Sporidiobolales</taxon>
        <taxon>Sporidiobolaceae</taxon>
        <taxon>Rhodotorula</taxon>
    </lineage>
</organism>
<dbReference type="GeneID" id="28974378"/>
<accession>A0A194SDZ8</accession>
<evidence type="ECO:0000313" key="2">
    <source>
        <dbReference type="EMBL" id="KPV77681.1"/>
    </source>
</evidence>
<proteinExistence type="predicted"/>
<reference evidence="2 3" key="1">
    <citation type="journal article" date="2015" name="Front. Microbiol.">
        <title>Genome sequence of the plant growth promoting endophytic yeast Rhodotorula graminis WP1.</title>
        <authorList>
            <person name="Firrincieli A."/>
            <person name="Otillar R."/>
            <person name="Salamov A."/>
            <person name="Schmutz J."/>
            <person name="Khan Z."/>
            <person name="Redman R.S."/>
            <person name="Fleck N.D."/>
            <person name="Lindquist E."/>
            <person name="Grigoriev I.V."/>
            <person name="Doty S.L."/>
        </authorList>
    </citation>
    <scope>NUCLEOTIDE SEQUENCE [LARGE SCALE GENOMIC DNA]</scope>
    <source>
        <strain evidence="2 3">WP1</strain>
    </source>
</reference>
<dbReference type="EMBL" id="KQ474074">
    <property type="protein sequence ID" value="KPV77681.1"/>
    <property type="molecule type" value="Genomic_DNA"/>
</dbReference>
<keyword evidence="1" id="KW-0472">Membrane</keyword>
<evidence type="ECO:0000313" key="3">
    <source>
        <dbReference type="Proteomes" id="UP000053890"/>
    </source>
</evidence>
<feature type="transmembrane region" description="Helical" evidence="1">
    <location>
        <begin position="12"/>
        <end position="31"/>
    </location>
</feature>
<dbReference type="AlphaFoldDB" id="A0A194SDZ8"/>
<dbReference type="RefSeq" id="XP_018273730.1">
    <property type="nucleotide sequence ID" value="XM_018413930.1"/>
</dbReference>
<keyword evidence="3" id="KW-1185">Reference proteome</keyword>